<evidence type="ECO:0000256" key="1">
    <source>
        <dbReference type="ARBA" id="ARBA00004123"/>
    </source>
</evidence>
<evidence type="ECO:0000256" key="5">
    <source>
        <dbReference type="ARBA" id="ARBA00022553"/>
    </source>
</evidence>
<organism evidence="16 17">
    <name type="scientific">Cuscuta australis</name>
    <dbReference type="NCBI Taxonomy" id="267555"/>
    <lineage>
        <taxon>Eukaryota</taxon>
        <taxon>Viridiplantae</taxon>
        <taxon>Streptophyta</taxon>
        <taxon>Embryophyta</taxon>
        <taxon>Tracheophyta</taxon>
        <taxon>Spermatophyta</taxon>
        <taxon>Magnoliopsida</taxon>
        <taxon>eudicotyledons</taxon>
        <taxon>Gunneridae</taxon>
        <taxon>Pentapetalae</taxon>
        <taxon>asterids</taxon>
        <taxon>lamiids</taxon>
        <taxon>Solanales</taxon>
        <taxon>Convolvulaceae</taxon>
        <taxon>Cuscuteae</taxon>
        <taxon>Cuscuta</taxon>
        <taxon>Cuscuta subgen. Grammica</taxon>
        <taxon>Cuscuta sect. Cleistogrammica</taxon>
    </lineage>
</organism>
<dbReference type="AlphaFoldDB" id="A0A328DQR7"/>
<name>A0A328DQR7_9ASTE</name>
<keyword evidence="7" id="KW-0156">Chromatin regulator</keyword>
<feature type="compositionally biased region" description="Polar residues" evidence="14">
    <location>
        <begin position="12"/>
        <end position="28"/>
    </location>
</feature>
<feature type="domain" description="KANL2-like probable zinc-finger" evidence="15">
    <location>
        <begin position="185"/>
        <end position="246"/>
    </location>
</feature>
<evidence type="ECO:0000256" key="11">
    <source>
        <dbReference type="ARBA" id="ARBA00033378"/>
    </source>
</evidence>
<evidence type="ECO:0000256" key="4">
    <source>
        <dbReference type="ARBA" id="ARBA00022499"/>
    </source>
</evidence>
<feature type="region of interest" description="Disordered" evidence="14">
    <location>
        <begin position="1"/>
        <end position="56"/>
    </location>
</feature>
<evidence type="ECO:0000256" key="6">
    <source>
        <dbReference type="ARBA" id="ARBA00022843"/>
    </source>
</evidence>
<evidence type="ECO:0000256" key="8">
    <source>
        <dbReference type="ARBA" id="ARBA00023128"/>
    </source>
</evidence>
<comment type="subcellular location">
    <subcellularLocation>
        <location evidence="2">Mitochondrion</location>
    </subcellularLocation>
    <subcellularLocation>
        <location evidence="1">Nucleus</location>
    </subcellularLocation>
</comment>
<evidence type="ECO:0000313" key="16">
    <source>
        <dbReference type="EMBL" id="RAL48015.1"/>
    </source>
</evidence>
<evidence type="ECO:0000256" key="3">
    <source>
        <dbReference type="ARBA" id="ARBA00015508"/>
    </source>
</evidence>
<comment type="caution">
    <text evidence="16">The sequence shown here is derived from an EMBL/GenBank/DDBJ whole genome shotgun (WGS) entry which is preliminary data.</text>
</comment>
<dbReference type="EMBL" id="NQVE01000104">
    <property type="protein sequence ID" value="RAL48015.1"/>
    <property type="molecule type" value="Genomic_DNA"/>
</dbReference>
<protein>
    <recommendedName>
        <fullName evidence="3">KAT8 regulatory NSL complex subunit 2</fullName>
    </recommendedName>
    <alternativeName>
        <fullName evidence="11">NSL complex protein NSL2</fullName>
    </alternativeName>
    <alternativeName>
        <fullName evidence="10">Non-specific lethal 2 homolog</fullName>
    </alternativeName>
</protein>
<evidence type="ECO:0000256" key="10">
    <source>
        <dbReference type="ARBA" id="ARBA00032947"/>
    </source>
</evidence>
<dbReference type="GO" id="GO:0005634">
    <property type="term" value="C:nucleus"/>
    <property type="evidence" value="ECO:0007669"/>
    <property type="project" value="UniProtKB-SubCell"/>
</dbReference>
<accession>A0A328DQR7</accession>
<evidence type="ECO:0000256" key="12">
    <source>
        <dbReference type="ARBA" id="ARBA00093359"/>
    </source>
</evidence>
<keyword evidence="8" id="KW-0496">Mitochondrion</keyword>
<comment type="subunit">
    <text evidence="13">Component of the NSL complex at least composed of KAT8/MOF, KANSL1, KANSL2, KANSL3, MCRS1, PHF20, OGT1/OGT, WDR5 and HCFC1.</text>
</comment>
<evidence type="ECO:0000256" key="9">
    <source>
        <dbReference type="ARBA" id="ARBA00023242"/>
    </source>
</evidence>
<keyword evidence="4" id="KW-1017">Isopeptide bond</keyword>
<keyword evidence="9" id="KW-0539">Nucleus</keyword>
<dbReference type="Proteomes" id="UP000249390">
    <property type="component" value="Unassembled WGS sequence"/>
</dbReference>
<reference evidence="16 17" key="1">
    <citation type="submission" date="2018-06" db="EMBL/GenBank/DDBJ databases">
        <title>The Genome of Cuscuta australis (Dodder) Provides Insight into the Evolution of Plant Parasitism.</title>
        <authorList>
            <person name="Liu H."/>
        </authorList>
    </citation>
    <scope>NUCLEOTIDE SEQUENCE [LARGE SCALE GENOMIC DNA]</scope>
    <source>
        <strain evidence="17">cv. Yunnan</strain>
        <tissue evidence="16">Vines</tissue>
    </source>
</reference>
<dbReference type="InterPro" id="IPR025927">
    <property type="entry name" value="Znf_KANL2-like"/>
</dbReference>
<evidence type="ECO:0000259" key="15">
    <source>
        <dbReference type="Pfam" id="PF13891"/>
    </source>
</evidence>
<keyword evidence="6" id="KW-0832">Ubl conjugation</keyword>
<comment type="function">
    <text evidence="12">Non-catalytic component of the NSL histone acetyltransferase complex, a multiprotein complex that mediates histone H4 acetylation at 'Lys-5'- and 'Lys-8' (H4K5ac and H4K8ac) at transcription start sites and promotes transcription initiation. Required for NSL complex stability and for transcription of intraciliary transport genes in both ciliated and non-ciliated cells by regulating histone H4 acetylation at 'Lys-5'- and 'Lys-12' (H4K5ac and H4K12ac). This is necessary for cilium assembly in ciliated cells and for organization of the microtubule cytoskeleton in non-ciliated cells. Required within the NSL complex to maintain nuclear architecture stability by promoting KAT8-mediated acetylation of lamin LMNA.</text>
</comment>
<dbReference type="PANTHER" id="PTHR13453">
    <property type="entry name" value="KAT8 REGULATORY NSL COMPLEX SUBUNIT 2"/>
    <property type="match status" value="1"/>
</dbReference>
<evidence type="ECO:0000256" key="7">
    <source>
        <dbReference type="ARBA" id="ARBA00022853"/>
    </source>
</evidence>
<gene>
    <name evidence="16" type="ORF">DM860_017792</name>
</gene>
<evidence type="ECO:0000256" key="14">
    <source>
        <dbReference type="SAM" id="MobiDB-lite"/>
    </source>
</evidence>
<dbReference type="GO" id="GO:0006325">
    <property type="term" value="P:chromatin organization"/>
    <property type="evidence" value="ECO:0007669"/>
    <property type="project" value="UniProtKB-KW"/>
</dbReference>
<evidence type="ECO:0000313" key="17">
    <source>
        <dbReference type="Proteomes" id="UP000249390"/>
    </source>
</evidence>
<evidence type="ECO:0000256" key="2">
    <source>
        <dbReference type="ARBA" id="ARBA00004173"/>
    </source>
</evidence>
<keyword evidence="17" id="KW-1185">Reference proteome</keyword>
<dbReference type="PANTHER" id="PTHR13453:SF1">
    <property type="entry name" value="KAT8 REGULATORY NSL COMPLEX SUBUNIT 2"/>
    <property type="match status" value="1"/>
</dbReference>
<dbReference type="InterPro" id="IPR026316">
    <property type="entry name" value="NSL2"/>
</dbReference>
<dbReference type="GO" id="GO:0005739">
    <property type="term" value="C:mitochondrion"/>
    <property type="evidence" value="ECO:0007669"/>
    <property type="project" value="UniProtKB-SubCell"/>
</dbReference>
<evidence type="ECO:0000256" key="13">
    <source>
        <dbReference type="ARBA" id="ARBA00093543"/>
    </source>
</evidence>
<keyword evidence="5" id="KW-0597">Phosphoprotein</keyword>
<dbReference type="GO" id="GO:0044545">
    <property type="term" value="C:NSL complex"/>
    <property type="evidence" value="ECO:0007669"/>
    <property type="project" value="TreeGrafter"/>
</dbReference>
<proteinExistence type="predicted"/>
<sequence>MPPAPTPAVGPSKTTAAAPSPRSLNPCRTLNPKVEPKNPVNHSRADDGHTSSLDSGMPAAISAQISTSSRCAVSSPTTSPIPIDGFEEDALLARSKFLHRVEVLRRRSRRVKQLSRIYRDHYWALMEELKLKYREYYWEYGKSPFQEDNEENNISVPNGVDSALGTGENPNRNNLVGNNFNNRCGVSTCKAKAMAMTRFCHSHILSDPKQKLYKACNFTIKSSPTQIHCRKPVLRSVVPSLCSPHMEKADKYATRALKREGLNIPSAIKVAPKLQVIIVEFLSQIQNRRRSLKAALDNSETK</sequence>
<dbReference type="Pfam" id="PF13891">
    <property type="entry name" value="zf-C3HC3H_KANSL2"/>
    <property type="match status" value="1"/>
</dbReference>